<gene>
    <name evidence="1" type="ORF">HMF3257_38235</name>
</gene>
<protein>
    <submittedName>
        <fullName evidence="1">Uncharacterized protein</fullName>
    </submittedName>
</protein>
<dbReference type="AlphaFoldDB" id="A0A327NK99"/>
<dbReference type="EMBL" id="QLII01000003">
    <property type="protein sequence ID" value="RAI72968.1"/>
    <property type="molecule type" value="Genomic_DNA"/>
</dbReference>
<evidence type="ECO:0000313" key="1">
    <source>
        <dbReference type="EMBL" id="RAI72968.1"/>
    </source>
</evidence>
<name>A0A327NK99_9BACT</name>
<dbReference type="Proteomes" id="UP000249016">
    <property type="component" value="Unassembled WGS sequence"/>
</dbReference>
<comment type="caution">
    <text evidence="1">The sequence shown here is derived from an EMBL/GenBank/DDBJ whole genome shotgun (WGS) entry which is preliminary data.</text>
</comment>
<organism evidence="1 2">
    <name type="scientific">Spirosoma telluris</name>
    <dbReference type="NCBI Taxonomy" id="2183553"/>
    <lineage>
        <taxon>Bacteria</taxon>
        <taxon>Pseudomonadati</taxon>
        <taxon>Bacteroidota</taxon>
        <taxon>Cytophagia</taxon>
        <taxon>Cytophagales</taxon>
        <taxon>Cytophagaceae</taxon>
        <taxon>Spirosoma</taxon>
    </lineage>
</organism>
<keyword evidence="2" id="KW-1185">Reference proteome</keyword>
<reference evidence="1 2" key="1">
    <citation type="submission" date="2018-06" db="EMBL/GenBank/DDBJ databases">
        <title>Spirosoma sp. HMF3257 Genome sequencing and assembly.</title>
        <authorList>
            <person name="Kang H."/>
            <person name="Cha I."/>
            <person name="Kim H."/>
            <person name="Kang J."/>
            <person name="Joh K."/>
        </authorList>
    </citation>
    <scope>NUCLEOTIDE SEQUENCE [LARGE SCALE GENOMIC DNA]</scope>
    <source>
        <strain evidence="1 2">HMF3257</strain>
    </source>
</reference>
<proteinExistence type="predicted"/>
<sequence length="72" mass="8387">MIEFLQDHYELNVLIIRPEKAHNVSNWWTTKLNGFIERKNGRFQPLPSYPATVQKNVGKSVGQDSVYRPENS</sequence>
<evidence type="ECO:0000313" key="2">
    <source>
        <dbReference type="Proteomes" id="UP000249016"/>
    </source>
</evidence>
<accession>A0A327NK99</accession>